<dbReference type="STRING" id="572544.Ilyop_0712"/>
<reference evidence="1 2" key="1">
    <citation type="journal article" date="2010" name="Stand. Genomic Sci.">
        <title>Complete genome sequence of Ilyobacter polytropus type strain (CuHbu1).</title>
        <authorList>
            <person name="Sikorski J."/>
            <person name="Chertkov O."/>
            <person name="Lapidus A."/>
            <person name="Nolan M."/>
            <person name="Lucas S."/>
            <person name="Del Rio T.G."/>
            <person name="Tice H."/>
            <person name="Cheng J.F."/>
            <person name="Tapia R."/>
            <person name="Han C."/>
            <person name="Goodwin L."/>
            <person name="Pitluck S."/>
            <person name="Liolios K."/>
            <person name="Ivanova N."/>
            <person name="Mavromatis K."/>
            <person name="Mikhailova N."/>
            <person name="Pati A."/>
            <person name="Chen A."/>
            <person name="Palaniappan K."/>
            <person name="Land M."/>
            <person name="Hauser L."/>
            <person name="Chang Y.J."/>
            <person name="Jeffries C.D."/>
            <person name="Brambilla E."/>
            <person name="Yasawong M."/>
            <person name="Rohde M."/>
            <person name="Pukall R."/>
            <person name="Spring S."/>
            <person name="Goker M."/>
            <person name="Woyke T."/>
            <person name="Bristow J."/>
            <person name="Eisen J.A."/>
            <person name="Markowitz V."/>
            <person name="Hugenholtz P."/>
            <person name="Kyrpides N.C."/>
            <person name="Klenk H.P."/>
        </authorList>
    </citation>
    <scope>NUCLEOTIDE SEQUENCE [LARGE SCALE GENOMIC DNA]</scope>
    <source>
        <strain evidence="2">ATCC 51220 / DSM 2926 / LMG 16218 / CuHBu1</strain>
    </source>
</reference>
<dbReference type="KEGG" id="ipo:Ilyop_0712"/>
<dbReference type="Proteomes" id="UP000006875">
    <property type="component" value="Chromosome"/>
</dbReference>
<dbReference type="RefSeq" id="WP_013387169.1">
    <property type="nucleotide sequence ID" value="NC_014632.1"/>
</dbReference>
<dbReference type="OrthoDB" id="93126at2"/>
<protein>
    <submittedName>
        <fullName evidence="1">Uncharacterized protein</fullName>
    </submittedName>
</protein>
<keyword evidence="2" id="KW-1185">Reference proteome</keyword>
<dbReference type="HOGENOM" id="CLU_1022226_0_0_0"/>
<proteinExistence type="predicted"/>
<dbReference type="EMBL" id="CP002281">
    <property type="protein sequence ID" value="ADO82499.1"/>
    <property type="molecule type" value="Genomic_DNA"/>
</dbReference>
<evidence type="ECO:0000313" key="1">
    <source>
        <dbReference type="EMBL" id="ADO82499.1"/>
    </source>
</evidence>
<name>E3H6Y0_ILYPC</name>
<organism evidence="1 2">
    <name type="scientific">Ilyobacter polytropus (strain ATCC 51220 / DSM 2926 / LMG 16218 / CuHBu1)</name>
    <dbReference type="NCBI Taxonomy" id="572544"/>
    <lineage>
        <taxon>Bacteria</taxon>
        <taxon>Fusobacteriati</taxon>
        <taxon>Fusobacteriota</taxon>
        <taxon>Fusobacteriia</taxon>
        <taxon>Fusobacteriales</taxon>
        <taxon>Fusobacteriaceae</taxon>
        <taxon>Ilyobacter</taxon>
    </lineage>
</organism>
<evidence type="ECO:0000313" key="2">
    <source>
        <dbReference type="Proteomes" id="UP000006875"/>
    </source>
</evidence>
<gene>
    <name evidence="1" type="ordered locus">Ilyop_0712</name>
</gene>
<sequence>MKRKGSSLILAVLLLGFFTAMSMNIYYISQKKAENAGDKKGGEQRTNEIDIASSIIYQEAYLAENFVRKGVVYDPDHPASLGDTDDYTEPDEDEIYLDYDSDSGEWTYSYTYCGIQLNDISEYFDSNWDYTKDDSTSQNIIISEEVEDGEVKSRIWQTGEVPSKITKLWDDSDLLSIGGYKLISKTDNGTERTAVFEKTVKIVGNDDEISSMTFLITATETVNVSTNSDDEEEYSGAEMSLAIEKID</sequence>
<accession>E3H6Y0</accession>
<dbReference type="AlphaFoldDB" id="E3H6Y0"/>